<feature type="region of interest" description="Disordered" evidence="2">
    <location>
        <begin position="249"/>
        <end position="268"/>
    </location>
</feature>
<evidence type="ECO:0000313" key="3">
    <source>
        <dbReference type="EMBL" id="KAK5619941.1"/>
    </source>
</evidence>
<keyword evidence="1" id="KW-0175">Coiled coil</keyword>
<evidence type="ECO:0008006" key="5">
    <source>
        <dbReference type="Google" id="ProtNLM"/>
    </source>
</evidence>
<dbReference type="AlphaFoldDB" id="A0AAV9SF18"/>
<keyword evidence="4" id="KW-1185">Reference proteome</keyword>
<proteinExistence type="predicted"/>
<gene>
    <name evidence="3" type="ORF">CRENBAI_004835</name>
</gene>
<comment type="caution">
    <text evidence="3">The sequence shown here is derived from an EMBL/GenBank/DDBJ whole genome shotgun (WGS) entry which is preliminary data.</text>
</comment>
<accession>A0AAV9SF18</accession>
<feature type="coiled-coil region" evidence="1">
    <location>
        <begin position="321"/>
        <end position="359"/>
    </location>
</feature>
<reference evidence="3 4" key="1">
    <citation type="submission" date="2021-06" db="EMBL/GenBank/DDBJ databases">
        <authorList>
            <person name="Palmer J.M."/>
        </authorList>
    </citation>
    <scope>NUCLEOTIDE SEQUENCE [LARGE SCALE GENOMIC DNA]</scope>
    <source>
        <strain evidence="3 4">MEX-2019</strain>
        <tissue evidence="3">Muscle</tissue>
    </source>
</reference>
<feature type="compositionally biased region" description="Basic and acidic residues" evidence="2">
    <location>
        <begin position="23"/>
        <end position="45"/>
    </location>
</feature>
<dbReference type="EMBL" id="JAHHUM010000419">
    <property type="protein sequence ID" value="KAK5619941.1"/>
    <property type="molecule type" value="Genomic_DNA"/>
</dbReference>
<evidence type="ECO:0000313" key="4">
    <source>
        <dbReference type="Proteomes" id="UP001311232"/>
    </source>
</evidence>
<organism evidence="3 4">
    <name type="scientific">Crenichthys baileyi</name>
    <name type="common">White River springfish</name>
    <dbReference type="NCBI Taxonomy" id="28760"/>
    <lineage>
        <taxon>Eukaryota</taxon>
        <taxon>Metazoa</taxon>
        <taxon>Chordata</taxon>
        <taxon>Craniata</taxon>
        <taxon>Vertebrata</taxon>
        <taxon>Euteleostomi</taxon>
        <taxon>Actinopterygii</taxon>
        <taxon>Neopterygii</taxon>
        <taxon>Teleostei</taxon>
        <taxon>Neoteleostei</taxon>
        <taxon>Acanthomorphata</taxon>
        <taxon>Ovalentaria</taxon>
        <taxon>Atherinomorphae</taxon>
        <taxon>Cyprinodontiformes</taxon>
        <taxon>Goodeidae</taxon>
        <taxon>Crenichthys</taxon>
    </lineage>
</organism>
<feature type="region of interest" description="Disordered" evidence="2">
    <location>
        <begin position="1"/>
        <end position="116"/>
    </location>
</feature>
<feature type="compositionally biased region" description="Polar residues" evidence="2">
    <location>
        <begin position="252"/>
        <end position="268"/>
    </location>
</feature>
<evidence type="ECO:0000256" key="1">
    <source>
        <dbReference type="SAM" id="Coils"/>
    </source>
</evidence>
<feature type="compositionally biased region" description="Basic and acidic residues" evidence="2">
    <location>
        <begin position="102"/>
        <end position="116"/>
    </location>
</feature>
<sequence length="376" mass="42867">MRAGPLRNEEPRRPKPQQSSPSEDDKVSKSSRDSGTGKEQVESRRSLSKHRSSPIEKRDLVVLSHWPPGPSSSKDGSPPKGPSPKSKTDHSSDGESTSYRRLSNDSRSPEDRKRGYLDKRVFRPANVMHDSNRPARPPFRRPGLMLRTQPTTLAITSGTKLWMWSLEMLKSPIQNISVKVDCTNLPSLTSHLTSLYVVKVSLLRCGPCCDRITPHHNMQRTTKDGIELPQILLYISRDAVTFMIEKERRQNQSEAMNSSKHQENTSQNCSLLQATEKNISKESFSSLLPKALSAVLHPAVPSALNSDPRPRSTEKNIKPNLEQLQTELRDLRDQFEQMKSQHNKEIKLLMNELDEEKRIRLTLQMEIQRMKKHMSK</sequence>
<name>A0AAV9SF18_9TELE</name>
<evidence type="ECO:0000256" key="2">
    <source>
        <dbReference type="SAM" id="MobiDB-lite"/>
    </source>
</evidence>
<dbReference type="Proteomes" id="UP001311232">
    <property type="component" value="Unassembled WGS sequence"/>
</dbReference>
<protein>
    <recommendedName>
        <fullName evidence="5">SH3 domain-containing kinase-binding protein 1</fullName>
    </recommendedName>
</protein>